<dbReference type="Proteomes" id="UP000475862">
    <property type="component" value="Unassembled WGS sequence"/>
</dbReference>
<keyword evidence="1" id="KW-1133">Transmembrane helix</keyword>
<feature type="transmembrane region" description="Helical" evidence="1">
    <location>
        <begin position="270"/>
        <end position="289"/>
    </location>
</feature>
<accession>A0A6G0TKV7</accession>
<evidence type="ECO:0000313" key="2">
    <source>
        <dbReference type="EMBL" id="KAE9534815.1"/>
    </source>
</evidence>
<sequence length="338" mass="40114">MSYELVMDYGEVVVDCVVVGGDQSTDVFDFRISDIPLKQYFEVMANQVRYIKERRRKLNNTAHYAYKKHLLQVFMLTHKIVVHNIIIGRKTPLETFKKRRKKKLKHFKNLSIYIIYILYITILWLNHINYLEFLIIIKLNVVPSMIAIFLKEKKTNNMGFNNSNTNFYCLLSKSHVQLSYKYIALRMTLRTQFYLEQYYHRKNKTYASLDGLISNAISDVKIIINNSKKKKKRTVILFVHFVFKAINEVDRCTTKNKITKKIIIMNMNKTYNFFLYIVTFYKIGKIALINGLTTRSNMSNVYVFYSITAFKEIILPPTMSLIEMKVLKTGEYQLQHMR</sequence>
<name>A0A6G0TKV7_APHGL</name>
<evidence type="ECO:0000313" key="3">
    <source>
        <dbReference type="Proteomes" id="UP000475862"/>
    </source>
</evidence>
<organism evidence="2 3">
    <name type="scientific">Aphis glycines</name>
    <name type="common">Soybean aphid</name>
    <dbReference type="NCBI Taxonomy" id="307491"/>
    <lineage>
        <taxon>Eukaryota</taxon>
        <taxon>Metazoa</taxon>
        <taxon>Ecdysozoa</taxon>
        <taxon>Arthropoda</taxon>
        <taxon>Hexapoda</taxon>
        <taxon>Insecta</taxon>
        <taxon>Pterygota</taxon>
        <taxon>Neoptera</taxon>
        <taxon>Paraneoptera</taxon>
        <taxon>Hemiptera</taxon>
        <taxon>Sternorrhyncha</taxon>
        <taxon>Aphidomorpha</taxon>
        <taxon>Aphidoidea</taxon>
        <taxon>Aphididae</taxon>
        <taxon>Aphidini</taxon>
        <taxon>Aphis</taxon>
        <taxon>Aphis</taxon>
    </lineage>
</organism>
<feature type="transmembrane region" description="Helical" evidence="1">
    <location>
        <begin position="107"/>
        <end position="125"/>
    </location>
</feature>
<feature type="transmembrane region" description="Helical" evidence="1">
    <location>
        <begin position="131"/>
        <end position="150"/>
    </location>
</feature>
<protein>
    <submittedName>
        <fullName evidence="2">Uncharacterized protein</fullName>
    </submittedName>
</protein>
<dbReference type="EMBL" id="VYZN01000027">
    <property type="protein sequence ID" value="KAE9534815.1"/>
    <property type="molecule type" value="Genomic_DNA"/>
</dbReference>
<dbReference type="AlphaFoldDB" id="A0A6G0TKV7"/>
<proteinExistence type="predicted"/>
<keyword evidence="3" id="KW-1185">Reference proteome</keyword>
<evidence type="ECO:0000256" key="1">
    <source>
        <dbReference type="SAM" id="Phobius"/>
    </source>
</evidence>
<keyword evidence="1" id="KW-0812">Transmembrane</keyword>
<keyword evidence="1" id="KW-0472">Membrane</keyword>
<gene>
    <name evidence="2" type="ORF">AGLY_008107</name>
</gene>
<comment type="caution">
    <text evidence="2">The sequence shown here is derived from an EMBL/GenBank/DDBJ whole genome shotgun (WGS) entry which is preliminary data.</text>
</comment>
<reference evidence="2 3" key="1">
    <citation type="submission" date="2019-08" db="EMBL/GenBank/DDBJ databases">
        <title>The genome of the soybean aphid Biotype 1, its phylome, world population structure and adaptation to the North American continent.</title>
        <authorList>
            <person name="Giordano R."/>
            <person name="Donthu R.K."/>
            <person name="Hernandez A.G."/>
            <person name="Wright C.L."/>
            <person name="Zimin A.V."/>
        </authorList>
    </citation>
    <scope>NUCLEOTIDE SEQUENCE [LARGE SCALE GENOMIC DNA]</scope>
    <source>
        <tissue evidence="2">Whole aphids</tissue>
    </source>
</reference>